<dbReference type="GeneID" id="109588576"/>
<evidence type="ECO:0000313" key="2">
    <source>
        <dbReference type="EnsemblMetazoa" id="XP_019860279.1"/>
    </source>
</evidence>
<organism evidence="2 3">
    <name type="scientific">Amphimedon queenslandica</name>
    <name type="common">Sponge</name>
    <dbReference type="NCBI Taxonomy" id="400682"/>
    <lineage>
        <taxon>Eukaryota</taxon>
        <taxon>Metazoa</taxon>
        <taxon>Porifera</taxon>
        <taxon>Demospongiae</taxon>
        <taxon>Heteroscleromorpha</taxon>
        <taxon>Haplosclerida</taxon>
        <taxon>Niphatidae</taxon>
        <taxon>Amphimedon</taxon>
    </lineage>
</organism>
<dbReference type="KEGG" id="aqu:109588576"/>
<evidence type="ECO:0000313" key="3">
    <source>
        <dbReference type="Proteomes" id="UP000007879"/>
    </source>
</evidence>
<accession>A0AAN0JTR6</accession>
<name>A0AAN0JTR6_AMPQE</name>
<sequence>MFRGKRERDVEKKEKSSSSRKRTRFVTPINPSQCEGLSQEKELTSATLEHPAPSHTEKCQNLIGEYHKDDPSYFRFADNMSLYPQLHIAGRRPAIKIHPIMKTSVNYIKHQLKMLRIFYRTGSLCHSMW</sequence>
<dbReference type="AlphaFoldDB" id="A0AAN0JTR6"/>
<dbReference type="Proteomes" id="UP000007879">
    <property type="component" value="Unassembled WGS sequence"/>
</dbReference>
<keyword evidence="3" id="KW-1185">Reference proteome</keyword>
<reference evidence="3" key="1">
    <citation type="journal article" date="2010" name="Nature">
        <title>The Amphimedon queenslandica genome and the evolution of animal complexity.</title>
        <authorList>
            <person name="Srivastava M."/>
            <person name="Simakov O."/>
            <person name="Chapman J."/>
            <person name="Fahey B."/>
            <person name="Gauthier M.E."/>
            <person name="Mitros T."/>
            <person name="Richards G.S."/>
            <person name="Conaco C."/>
            <person name="Dacre M."/>
            <person name="Hellsten U."/>
            <person name="Larroux C."/>
            <person name="Putnam N.H."/>
            <person name="Stanke M."/>
            <person name="Adamska M."/>
            <person name="Darling A."/>
            <person name="Degnan S.M."/>
            <person name="Oakley T.H."/>
            <person name="Plachetzki D.C."/>
            <person name="Zhai Y."/>
            <person name="Adamski M."/>
            <person name="Calcino A."/>
            <person name="Cummins S.F."/>
            <person name="Goodstein D.M."/>
            <person name="Harris C."/>
            <person name="Jackson D.J."/>
            <person name="Leys S.P."/>
            <person name="Shu S."/>
            <person name="Woodcroft B.J."/>
            <person name="Vervoort M."/>
            <person name="Kosik K.S."/>
            <person name="Manning G."/>
            <person name="Degnan B.M."/>
            <person name="Rokhsar D.S."/>
        </authorList>
    </citation>
    <scope>NUCLEOTIDE SEQUENCE [LARGE SCALE GENOMIC DNA]</scope>
</reference>
<reference evidence="2" key="2">
    <citation type="submission" date="2024-06" db="UniProtKB">
        <authorList>
            <consortium name="EnsemblMetazoa"/>
        </authorList>
    </citation>
    <scope>IDENTIFICATION</scope>
</reference>
<dbReference type="EnsemblMetazoa" id="XM_020004720.1">
    <property type="protein sequence ID" value="XP_019860279.1"/>
    <property type="gene ID" value="LOC109588576"/>
</dbReference>
<feature type="compositionally biased region" description="Basic and acidic residues" evidence="1">
    <location>
        <begin position="1"/>
        <end position="17"/>
    </location>
</feature>
<protein>
    <submittedName>
        <fullName evidence="2">Uncharacterized protein</fullName>
    </submittedName>
</protein>
<feature type="region of interest" description="Disordered" evidence="1">
    <location>
        <begin position="1"/>
        <end position="54"/>
    </location>
</feature>
<dbReference type="RefSeq" id="XP_019860279.1">
    <property type="nucleotide sequence ID" value="XM_020004720.1"/>
</dbReference>
<proteinExistence type="predicted"/>
<evidence type="ECO:0000256" key="1">
    <source>
        <dbReference type="SAM" id="MobiDB-lite"/>
    </source>
</evidence>